<reference evidence="8 9" key="1">
    <citation type="submission" date="2024-09" db="EMBL/GenBank/DDBJ databases">
        <authorList>
            <person name="Sun Q."/>
            <person name="Mori K."/>
        </authorList>
    </citation>
    <scope>NUCLEOTIDE SEQUENCE [LARGE SCALE GENOMIC DNA]</scope>
    <source>
        <strain evidence="8 9">CCM 8545</strain>
    </source>
</reference>
<evidence type="ECO:0000313" key="9">
    <source>
        <dbReference type="Proteomes" id="UP001589758"/>
    </source>
</evidence>
<keyword evidence="4 6" id="KW-1133">Transmembrane helix</keyword>
<dbReference type="Pfam" id="PF00892">
    <property type="entry name" value="EamA"/>
    <property type="match status" value="2"/>
</dbReference>
<dbReference type="PANTHER" id="PTHR32322">
    <property type="entry name" value="INNER MEMBRANE TRANSPORTER"/>
    <property type="match status" value="1"/>
</dbReference>
<evidence type="ECO:0000256" key="3">
    <source>
        <dbReference type="ARBA" id="ARBA00022692"/>
    </source>
</evidence>
<protein>
    <submittedName>
        <fullName evidence="8">EamA family transporter</fullName>
    </submittedName>
</protein>
<keyword evidence="5 6" id="KW-0472">Membrane</keyword>
<feature type="transmembrane region" description="Helical" evidence="6">
    <location>
        <begin position="90"/>
        <end position="108"/>
    </location>
</feature>
<comment type="caution">
    <text evidence="8">The sequence shown here is derived from an EMBL/GenBank/DDBJ whole genome shotgun (WGS) entry which is preliminary data.</text>
</comment>
<feature type="transmembrane region" description="Helical" evidence="6">
    <location>
        <begin position="63"/>
        <end position="84"/>
    </location>
</feature>
<dbReference type="InterPro" id="IPR000620">
    <property type="entry name" value="EamA_dom"/>
</dbReference>
<keyword evidence="9" id="KW-1185">Reference proteome</keyword>
<keyword evidence="3 6" id="KW-0812">Transmembrane</keyword>
<dbReference type="SUPFAM" id="SSF103481">
    <property type="entry name" value="Multidrug resistance efflux transporter EmrE"/>
    <property type="match status" value="2"/>
</dbReference>
<evidence type="ECO:0000256" key="5">
    <source>
        <dbReference type="ARBA" id="ARBA00023136"/>
    </source>
</evidence>
<dbReference type="InterPro" id="IPR037185">
    <property type="entry name" value="EmrE-like"/>
</dbReference>
<evidence type="ECO:0000256" key="2">
    <source>
        <dbReference type="ARBA" id="ARBA00022475"/>
    </source>
</evidence>
<feature type="transmembrane region" description="Helical" evidence="6">
    <location>
        <begin position="115"/>
        <end position="136"/>
    </location>
</feature>
<dbReference type="PANTHER" id="PTHR32322:SF9">
    <property type="entry name" value="AMINO-ACID METABOLITE EFFLUX PUMP-RELATED"/>
    <property type="match status" value="1"/>
</dbReference>
<feature type="domain" description="EamA" evidence="7">
    <location>
        <begin position="145"/>
        <end position="283"/>
    </location>
</feature>
<organism evidence="8 9">
    <name type="scientific">Thorsellia kenyensis</name>
    <dbReference type="NCBI Taxonomy" id="1549888"/>
    <lineage>
        <taxon>Bacteria</taxon>
        <taxon>Pseudomonadati</taxon>
        <taxon>Pseudomonadota</taxon>
        <taxon>Gammaproteobacteria</taxon>
        <taxon>Enterobacterales</taxon>
        <taxon>Thorselliaceae</taxon>
        <taxon>Thorsellia</taxon>
    </lineage>
</organism>
<dbReference type="Proteomes" id="UP001589758">
    <property type="component" value="Unassembled WGS sequence"/>
</dbReference>
<dbReference type="RefSeq" id="WP_385876900.1">
    <property type="nucleotide sequence ID" value="NZ_JBHLXE010000076.1"/>
</dbReference>
<feature type="transmembrane region" description="Helical" evidence="6">
    <location>
        <begin position="7"/>
        <end position="27"/>
    </location>
</feature>
<feature type="transmembrane region" description="Helical" evidence="6">
    <location>
        <begin position="267"/>
        <end position="286"/>
    </location>
</feature>
<gene>
    <name evidence="8" type="ORF">ACFFIT_06800</name>
</gene>
<name>A0ABV6C9Z0_9GAMM</name>
<feature type="transmembrane region" description="Helical" evidence="6">
    <location>
        <begin position="33"/>
        <end position="51"/>
    </location>
</feature>
<feature type="transmembrane region" description="Helical" evidence="6">
    <location>
        <begin position="142"/>
        <end position="163"/>
    </location>
</feature>
<proteinExistence type="predicted"/>
<sequence length="293" mass="32935">MPVRDILIAVLVTCIWGTNFVVIHYGLQYFPPFLFAALRFILTFLPWAFFFKKPDIPVKYLMLNGFFLGFGQFGILFFALQGYISPGIASLLMQSQIFFSLFLSFIIFKDVPNKYQLISITICIIGFILIAMSGIQNNVGNITIIGLGLCLIASFSWACSNIVARKVGKVKMMNFLIWGSLYSSIPLSFMSLFLDGIDAIIDSISKAPFYAWASILWQSIGNTLLGFSLWFWLMYKHGTTVVSPLSLLVPVFGMLSAFLILNERLHLYEGLAALLIMTGLSLNIYFSNKKFTS</sequence>
<dbReference type="EMBL" id="JBHLXE010000076">
    <property type="protein sequence ID" value="MFC0179794.1"/>
    <property type="molecule type" value="Genomic_DNA"/>
</dbReference>
<feature type="domain" description="EamA" evidence="7">
    <location>
        <begin position="6"/>
        <end position="131"/>
    </location>
</feature>
<feature type="transmembrane region" description="Helical" evidence="6">
    <location>
        <begin position="209"/>
        <end position="233"/>
    </location>
</feature>
<evidence type="ECO:0000256" key="1">
    <source>
        <dbReference type="ARBA" id="ARBA00004651"/>
    </source>
</evidence>
<feature type="transmembrane region" description="Helical" evidence="6">
    <location>
        <begin position="175"/>
        <end position="197"/>
    </location>
</feature>
<evidence type="ECO:0000256" key="4">
    <source>
        <dbReference type="ARBA" id="ARBA00022989"/>
    </source>
</evidence>
<feature type="transmembrane region" description="Helical" evidence="6">
    <location>
        <begin position="240"/>
        <end position="261"/>
    </location>
</feature>
<accession>A0ABV6C9Z0</accession>
<comment type="subcellular location">
    <subcellularLocation>
        <location evidence="1">Cell membrane</location>
        <topology evidence="1">Multi-pass membrane protein</topology>
    </subcellularLocation>
</comment>
<evidence type="ECO:0000259" key="7">
    <source>
        <dbReference type="Pfam" id="PF00892"/>
    </source>
</evidence>
<evidence type="ECO:0000256" key="6">
    <source>
        <dbReference type="SAM" id="Phobius"/>
    </source>
</evidence>
<keyword evidence="2" id="KW-1003">Cell membrane</keyword>
<evidence type="ECO:0000313" key="8">
    <source>
        <dbReference type="EMBL" id="MFC0179794.1"/>
    </source>
</evidence>
<dbReference type="InterPro" id="IPR050638">
    <property type="entry name" value="AA-Vitamin_Transporters"/>
</dbReference>